<dbReference type="Pfam" id="PF00067">
    <property type="entry name" value="p450"/>
    <property type="match status" value="1"/>
</dbReference>
<dbReference type="GO" id="GO:0016705">
    <property type="term" value="F:oxidoreductase activity, acting on paired donors, with incorporation or reduction of molecular oxygen"/>
    <property type="evidence" value="ECO:0007669"/>
    <property type="project" value="InterPro"/>
</dbReference>
<dbReference type="GO" id="GO:0016020">
    <property type="term" value="C:membrane"/>
    <property type="evidence" value="ECO:0007669"/>
    <property type="project" value="UniProtKB-SubCell"/>
</dbReference>
<evidence type="ECO:0000256" key="4">
    <source>
        <dbReference type="ARBA" id="ARBA00022692"/>
    </source>
</evidence>
<dbReference type="InterPro" id="IPR002401">
    <property type="entry name" value="Cyt_P450_E_grp-I"/>
</dbReference>
<feature type="transmembrane region" description="Helical" evidence="11">
    <location>
        <begin position="23"/>
        <end position="40"/>
    </location>
</feature>
<evidence type="ECO:0000313" key="13">
    <source>
        <dbReference type="Proteomes" id="UP001311915"/>
    </source>
</evidence>
<dbReference type="Gene3D" id="1.10.630.10">
    <property type="entry name" value="Cytochrome P450"/>
    <property type="match status" value="1"/>
</dbReference>
<comment type="similarity">
    <text evidence="2">Belongs to the cytochrome P450 family.</text>
</comment>
<accession>A0AAV9L923</accession>
<comment type="subcellular location">
    <subcellularLocation>
        <location evidence="1">Membrane</location>
    </subcellularLocation>
</comment>
<evidence type="ECO:0000313" key="12">
    <source>
        <dbReference type="EMBL" id="KAK4721772.1"/>
    </source>
</evidence>
<dbReference type="PRINTS" id="PR00463">
    <property type="entry name" value="EP450I"/>
</dbReference>
<evidence type="ECO:0000256" key="7">
    <source>
        <dbReference type="ARBA" id="ARBA00023002"/>
    </source>
</evidence>
<keyword evidence="13" id="KW-1185">Reference proteome</keyword>
<evidence type="ECO:0000256" key="8">
    <source>
        <dbReference type="ARBA" id="ARBA00023004"/>
    </source>
</evidence>
<reference evidence="12 13" key="1">
    <citation type="submission" date="2023-10" db="EMBL/GenBank/DDBJ databases">
        <title>Genome-Wide Identification Analysis in wild type Solanum Pinnatisectum Reveals Some Genes Defensing Phytophthora Infestans.</title>
        <authorList>
            <person name="Sun C."/>
        </authorList>
    </citation>
    <scope>NUCLEOTIDE SEQUENCE [LARGE SCALE GENOMIC DNA]</scope>
    <source>
        <strain evidence="12">LQN</strain>
        <tissue evidence="12">Leaf</tissue>
    </source>
</reference>
<evidence type="ECO:0000256" key="3">
    <source>
        <dbReference type="ARBA" id="ARBA00022617"/>
    </source>
</evidence>
<comment type="caution">
    <text evidence="12">The sequence shown here is derived from an EMBL/GenBank/DDBJ whole genome shotgun (WGS) entry which is preliminary data.</text>
</comment>
<dbReference type="EMBL" id="JAWPEI010000007">
    <property type="protein sequence ID" value="KAK4721772.1"/>
    <property type="molecule type" value="Genomic_DNA"/>
</dbReference>
<dbReference type="InterPro" id="IPR036396">
    <property type="entry name" value="Cyt_P450_sf"/>
</dbReference>
<feature type="transmembrane region" description="Helical" evidence="11">
    <location>
        <begin position="154"/>
        <end position="173"/>
    </location>
</feature>
<evidence type="ECO:0000256" key="9">
    <source>
        <dbReference type="ARBA" id="ARBA00023033"/>
    </source>
</evidence>
<evidence type="ECO:0000256" key="11">
    <source>
        <dbReference type="SAM" id="Phobius"/>
    </source>
</evidence>
<evidence type="ECO:0000256" key="5">
    <source>
        <dbReference type="ARBA" id="ARBA00022723"/>
    </source>
</evidence>
<keyword evidence="5" id="KW-0479">Metal-binding</keyword>
<keyword evidence="3" id="KW-0349">Heme</keyword>
<dbReference type="GO" id="GO:0004497">
    <property type="term" value="F:monooxygenase activity"/>
    <property type="evidence" value="ECO:0007669"/>
    <property type="project" value="UniProtKB-KW"/>
</dbReference>
<keyword evidence="4 11" id="KW-0812">Transmembrane</keyword>
<dbReference type="InterPro" id="IPR001128">
    <property type="entry name" value="Cyt_P450"/>
</dbReference>
<evidence type="ECO:0000256" key="2">
    <source>
        <dbReference type="ARBA" id="ARBA00010617"/>
    </source>
</evidence>
<keyword evidence="8" id="KW-0408">Iron</keyword>
<sequence>MHPCSDLFPLNTFFWVHPYSKNPRFASVSIFLFLSFLFLLRKWKKYSNSKQTKKLPPGPWKHPFIGSMHHLAGGLPHRVLRDLAEKYGPLMHLQLGDVSAIVVTSPDMAKQVLKTHDIAFASRPKLLAMDIICYDRRDIAFSPYGECEAFAHMMYGYIVMSLLICFPSLSYLLSYKF</sequence>
<dbReference type="GO" id="GO:0020037">
    <property type="term" value="F:heme binding"/>
    <property type="evidence" value="ECO:0007669"/>
    <property type="project" value="InterPro"/>
</dbReference>
<keyword evidence="6 11" id="KW-1133">Transmembrane helix</keyword>
<protein>
    <submittedName>
        <fullName evidence="12">Uncharacterized protein</fullName>
    </submittedName>
</protein>
<gene>
    <name evidence="12" type="ORF">R3W88_012005</name>
</gene>
<keyword evidence="9" id="KW-0503">Monooxygenase</keyword>
<organism evidence="12 13">
    <name type="scientific">Solanum pinnatisectum</name>
    <name type="common">tansyleaf nightshade</name>
    <dbReference type="NCBI Taxonomy" id="50273"/>
    <lineage>
        <taxon>Eukaryota</taxon>
        <taxon>Viridiplantae</taxon>
        <taxon>Streptophyta</taxon>
        <taxon>Embryophyta</taxon>
        <taxon>Tracheophyta</taxon>
        <taxon>Spermatophyta</taxon>
        <taxon>Magnoliopsida</taxon>
        <taxon>eudicotyledons</taxon>
        <taxon>Gunneridae</taxon>
        <taxon>Pentapetalae</taxon>
        <taxon>asterids</taxon>
        <taxon>lamiids</taxon>
        <taxon>Solanales</taxon>
        <taxon>Solanaceae</taxon>
        <taxon>Solanoideae</taxon>
        <taxon>Solaneae</taxon>
        <taxon>Solanum</taxon>
    </lineage>
</organism>
<dbReference type="PANTHER" id="PTHR47955:SF9">
    <property type="entry name" value="PREMNASPIRODIENE OXYGENASE-LIKE"/>
    <property type="match status" value="1"/>
</dbReference>
<dbReference type="GO" id="GO:0005506">
    <property type="term" value="F:iron ion binding"/>
    <property type="evidence" value="ECO:0007669"/>
    <property type="project" value="InterPro"/>
</dbReference>
<keyword evidence="7" id="KW-0560">Oxidoreductase</keyword>
<dbReference type="AlphaFoldDB" id="A0AAV9L923"/>
<proteinExistence type="inferred from homology"/>
<name>A0AAV9L923_9SOLN</name>
<dbReference type="SUPFAM" id="SSF48264">
    <property type="entry name" value="Cytochrome P450"/>
    <property type="match status" value="1"/>
</dbReference>
<evidence type="ECO:0000256" key="10">
    <source>
        <dbReference type="ARBA" id="ARBA00023136"/>
    </source>
</evidence>
<evidence type="ECO:0000256" key="1">
    <source>
        <dbReference type="ARBA" id="ARBA00004370"/>
    </source>
</evidence>
<dbReference type="PANTHER" id="PTHR47955">
    <property type="entry name" value="CYTOCHROME P450 FAMILY 71 PROTEIN"/>
    <property type="match status" value="1"/>
</dbReference>
<keyword evidence="10 11" id="KW-0472">Membrane</keyword>
<dbReference type="Proteomes" id="UP001311915">
    <property type="component" value="Unassembled WGS sequence"/>
</dbReference>
<evidence type="ECO:0000256" key="6">
    <source>
        <dbReference type="ARBA" id="ARBA00022989"/>
    </source>
</evidence>